<dbReference type="CDD" id="cd22321">
    <property type="entry name" value="EcoO109I-like"/>
    <property type="match status" value="1"/>
</dbReference>
<accession>A0ABX7C318</accession>
<proteinExistence type="predicted"/>
<dbReference type="SUPFAM" id="SSF52980">
    <property type="entry name" value="Restriction endonuclease-like"/>
    <property type="match status" value="1"/>
</dbReference>
<dbReference type="Gene3D" id="3.40.1560.10">
    <property type="entry name" value="type ii restriction endonuclease, domain 2"/>
    <property type="match status" value="1"/>
</dbReference>
<evidence type="ECO:0000313" key="3">
    <source>
        <dbReference type="Proteomes" id="UP000595460"/>
    </source>
</evidence>
<organism evidence="2 3">
    <name type="scientific">Devosia oryziradicis</name>
    <dbReference type="NCBI Taxonomy" id="2801335"/>
    <lineage>
        <taxon>Bacteria</taxon>
        <taxon>Pseudomonadati</taxon>
        <taxon>Pseudomonadota</taxon>
        <taxon>Alphaproteobacteria</taxon>
        <taxon>Hyphomicrobiales</taxon>
        <taxon>Devosiaceae</taxon>
        <taxon>Devosia</taxon>
    </lineage>
</organism>
<dbReference type="InterPro" id="IPR012297">
    <property type="entry name" value="EcoO109IR_cat_dom_sf"/>
</dbReference>
<evidence type="ECO:0000313" key="2">
    <source>
        <dbReference type="EMBL" id="QQR37629.1"/>
    </source>
</evidence>
<dbReference type="InterPro" id="IPR032793">
    <property type="entry name" value="RE_EcoO109IR"/>
</dbReference>
<reference evidence="2 3" key="1">
    <citation type="submission" date="2021-01" db="EMBL/GenBank/DDBJ databases">
        <title>Genome seq and assembly of Devosia sp. G19.</title>
        <authorList>
            <person name="Chhetri G."/>
        </authorList>
    </citation>
    <scope>NUCLEOTIDE SEQUENCE [LARGE SCALE GENOMIC DNA]</scope>
    <source>
        <strain evidence="2 3">G19</strain>
    </source>
</reference>
<dbReference type="Proteomes" id="UP000595460">
    <property type="component" value="Chromosome"/>
</dbReference>
<evidence type="ECO:0000259" key="1">
    <source>
        <dbReference type="Pfam" id="PF14511"/>
    </source>
</evidence>
<name>A0ABX7C318_9HYPH</name>
<dbReference type="InterPro" id="IPR011335">
    <property type="entry name" value="Restrct_endonuc-II-like"/>
</dbReference>
<feature type="domain" description="Type II restriction endonuclease EcoO109IR" evidence="1">
    <location>
        <begin position="158"/>
        <end position="247"/>
    </location>
</feature>
<protein>
    <recommendedName>
        <fullName evidence="1">Type II restriction endonuclease EcoO109IR domain-containing protein</fullName>
    </recommendedName>
</protein>
<keyword evidence="3" id="KW-1185">Reference proteome</keyword>
<sequence>MKDMARGALPFSNALRSRRHVFDTAEIVALFKLVDEGRVDALSNSLRGYISTNLPAAFEKREGLSDYRTNPYVLMTSASVMGLSDPAKFGDFLFNSKLYMALETSFGKQIEAAFVGQYPLIADHRWTDAPEKVAEFAALAGLDREARAQKRVGSVWREIDRSCVVGSRRFITSIKSGPNTINDTQVAGMTTAIVTNHKTWMTETKNTYPNVTSLDIVLGLTYGTDKTTNNKENQILIKLLDQGFVEEDPGNKPGILIDSATRSIRVYRCIGREFWSFIGQPNAVETAKHVFLEILLALSKALSGGIEEAGIEARINARLLRLSASLAKLQFPRNSLPDWVRDDFSEDQLFWFATAMTAFYDEGI</sequence>
<gene>
    <name evidence="2" type="ORF">JI749_08505</name>
</gene>
<dbReference type="EMBL" id="CP068047">
    <property type="protein sequence ID" value="QQR37629.1"/>
    <property type="molecule type" value="Genomic_DNA"/>
</dbReference>
<dbReference type="Pfam" id="PF14511">
    <property type="entry name" value="RE_EcoO109I"/>
    <property type="match status" value="1"/>
</dbReference>